<name>A0A8J6IT58_9ALTE</name>
<keyword evidence="10 12" id="KW-1133">Transmembrane helix</keyword>
<dbReference type="NCBIfam" id="TIGR03141">
    <property type="entry name" value="cytochro_ccmD"/>
    <property type="match status" value="1"/>
</dbReference>
<evidence type="ECO:0000313" key="13">
    <source>
        <dbReference type="EMBL" id="MBC3764968.1"/>
    </source>
</evidence>
<reference evidence="13" key="2">
    <citation type="submission" date="2020-08" db="EMBL/GenBank/DDBJ databases">
        <authorList>
            <person name="Lai Q."/>
        </authorList>
    </citation>
    <scope>NUCLEOTIDE SEQUENCE</scope>
    <source>
        <strain evidence="13">S27-2</strain>
    </source>
</reference>
<dbReference type="RefSeq" id="WP_186505430.1">
    <property type="nucleotide sequence ID" value="NZ_JACNEP010000002.1"/>
</dbReference>
<feature type="transmembrane region" description="Helical" evidence="12">
    <location>
        <begin position="18"/>
        <end position="40"/>
    </location>
</feature>
<evidence type="ECO:0000256" key="10">
    <source>
        <dbReference type="ARBA" id="ARBA00022989"/>
    </source>
</evidence>
<evidence type="ECO:0000313" key="14">
    <source>
        <dbReference type="Proteomes" id="UP000601768"/>
    </source>
</evidence>
<comment type="similarity">
    <text evidence="3 12">Belongs to the CcmD/CycX/HelD family.</text>
</comment>
<evidence type="ECO:0000256" key="3">
    <source>
        <dbReference type="ARBA" id="ARBA00008741"/>
    </source>
</evidence>
<dbReference type="AlphaFoldDB" id="A0A8J6IT58"/>
<evidence type="ECO:0000256" key="12">
    <source>
        <dbReference type="RuleBase" id="RU363101"/>
    </source>
</evidence>
<evidence type="ECO:0000256" key="11">
    <source>
        <dbReference type="ARBA" id="ARBA00023136"/>
    </source>
</evidence>
<keyword evidence="6 12" id="KW-1003">Cell membrane</keyword>
<accession>A0A8J6IT58</accession>
<comment type="caution">
    <text evidence="13">The sequence shown here is derived from an EMBL/GenBank/DDBJ whole genome shotgun (WGS) entry which is preliminary data.</text>
</comment>
<gene>
    <name evidence="13" type="primary">ccmD</name>
    <name evidence="13" type="ORF">H8B19_03705</name>
</gene>
<keyword evidence="5 12" id="KW-0813">Transport</keyword>
<evidence type="ECO:0000256" key="4">
    <source>
        <dbReference type="ARBA" id="ARBA00016461"/>
    </source>
</evidence>
<dbReference type="Proteomes" id="UP000601768">
    <property type="component" value="Unassembled WGS sequence"/>
</dbReference>
<sequence length="71" mass="8189">MGQFESFSAFVSMNGYGFFVWLSFGVTLVAILLLACHNWLQSKTLKKEIRQQLARQQRVRKTVQRHSVAAE</sequence>
<dbReference type="PANTHER" id="PTHR37531">
    <property type="entry name" value="HEME EXPORTER PROTEIN D"/>
    <property type="match status" value="1"/>
</dbReference>
<dbReference type="GO" id="GO:0005886">
    <property type="term" value="C:plasma membrane"/>
    <property type="evidence" value="ECO:0007669"/>
    <property type="project" value="UniProtKB-SubCell"/>
</dbReference>
<dbReference type="InterPro" id="IPR052075">
    <property type="entry name" value="Heme_exporter_D"/>
</dbReference>
<evidence type="ECO:0000256" key="1">
    <source>
        <dbReference type="ARBA" id="ARBA00002442"/>
    </source>
</evidence>
<evidence type="ECO:0000256" key="8">
    <source>
        <dbReference type="ARBA" id="ARBA00022692"/>
    </source>
</evidence>
<evidence type="ECO:0000256" key="7">
    <source>
        <dbReference type="ARBA" id="ARBA00022519"/>
    </source>
</evidence>
<dbReference type="EMBL" id="JACNEP010000002">
    <property type="protein sequence ID" value="MBC3764968.1"/>
    <property type="molecule type" value="Genomic_DNA"/>
</dbReference>
<dbReference type="GO" id="GO:0015886">
    <property type="term" value="P:heme transport"/>
    <property type="evidence" value="ECO:0007669"/>
    <property type="project" value="InterPro"/>
</dbReference>
<dbReference type="Pfam" id="PF04995">
    <property type="entry name" value="CcmD"/>
    <property type="match status" value="1"/>
</dbReference>
<evidence type="ECO:0000256" key="2">
    <source>
        <dbReference type="ARBA" id="ARBA00004377"/>
    </source>
</evidence>
<keyword evidence="14" id="KW-1185">Reference proteome</keyword>
<reference evidence="13" key="1">
    <citation type="journal article" date="2018" name="Int. J. Syst. Evol. Microbiol.">
        <title>Neptunicella marina gen. nov., sp. nov., isolated from surface seawater.</title>
        <authorList>
            <person name="Liu X."/>
            <person name="Lai Q."/>
            <person name="Du Y."/>
            <person name="Zhang X."/>
            <person name="Liu Z."/>
            <person name="Sun F."/>
            <person name="Shao Z."/>
        </authorList>
    </citation>
    <scope>NUCLEOTIDE SEQUENCE</scope>
    <source>
        <strain evidence="13">S27-2</strain>
    </source>
</reference>
<comment type="function">
    <text evidence="1 12">Required for the export of heme to the periplasm for the biogenesis of c-type cytochromes.</text>
</comment>
<dbReference type="GO" id="GO:1903607">
    <property type="term" value="P:cytochrome c biosynthetic process"/>
    <property type="evidence" value="ECO:0007669"/>
    <property type="project" value="TreeGrafter"/>
</dbReference>
<evidence type="ECO:0000256" key="5">
    <source>
        <dbReference type="ARBA" id="ARBA00022448"/>
    </source>
</evidence>
<comment type="subcellular location">
    <subcellularLocation>
        <location evidence="2 12">Cell inner membrane</location>
        <topology evidence="2 12">Single-pass membrane protein</topology>
    </subcellularLocation>
</comment>
<dbReference type="InterPro" id="IPR007078">
    <property type="entry name" value="Haem_export_protD_CcmD"/>
</dbReference>
<keyword evidence="9 12" id="KW-0201">Cytochrome c-type biogenesis</keyword>
<keyword evidence="7 12" id="KW-0997">Cell inner membrane</keyword>
<organism evidence="13 14">
    <name type="scientific">Neptunicella marina</name>
    <dbReference type="NCBI Taxonomy" id="2125989"/>
    <lineage>
        <taxon>Bacteria</taxon>
        <taxon>Pseudomonadati</taxon>
        <taxon>Pseudomonadota</taxon>
        <taxon>Gammaproteobacteria</taxon>
        <taxon>Alteromonadales</taxon>
        <taxon>Alteromonadaceae</taxon>
        <taxon>Neptunicella</taxon>
    </lineage>
</organism>
<dbReference type="GO" id="GO:0017004">
    <property type="term" value="P:cytochrome complex assembly"/>
    <property type="evidence" value="ECO:0007669"/>
    <property type="project" value="UniProtKB-KW"/>
</dbReference>
<keyword evidence="8 12" id="KW-0812">Transmembrane</keyword>
<dbReference type="PANTHER" id="PTHR37531:SF1">
    <property type="entry name" value="HEME EXPORTER PROTEIN D"/>
    <property type="match status" value="1"/>
</dbReference>
<protein>
    <recommendedName>
        <fullName evidence="4 12">Heme exporter protein D</fullName>
    </recommendedName>
</protein>
<keyword evidence="11 12" id="KW-0472">Membrane</keyword>
<evidence type="ECO:0000256" key="9">
    <source>
        <dbReference type="ARBA" id="ARBA00022748"/>
    </source>
</evidence>
<evidence type="ECO:0000256" key="6">
    <source>
        <dbReference type="ARBA" id="ARBA00022475"/>
    </source>
</evidence>
<proteinExistence type="inferred from homology"/>